<evidence type="ECO:0000313" key="5">
    <source>
        <dbReference type="EMBL" id="CAE0750507.1"/>
    </source>
</evidence>
<proteinExistence type="predicted"/>
<keyword evidence="1" id="KW-0945">Host-virus interaction</keyword>
<accession>A0A7S4EST6</accession>
<feature type="signal peptide" evidence="4">
    <location>
        <begin position="1"/>
        <end position="21"/>
    </location>
</feature>
<protein>
    <submittedName>
        <fullName evidence="5">Uncharacterized protein</fullName>
    </submittedName>
</protein>
<evidence type="ECO:0000256" key="2">
    <source>
        <dbReference type="SAM" id="MobiDB-lite"/>
    </source>
</evidence>
<dbReference type="PRINTS" id="PR01217">
    <property type="entry name" value="PRICHEXTENSN"/>
</dbReference>
<name>A0A7S4EST6_CHRCT</name>
<keyword evidence="4" id="KW-0732">Signal</keyword>
<keyword evidence="3" id="KW-0472">Membrane</keyword>
<evidence type="ECO:0000256" key="4">
    <source>
        <dbReference type="SAM" id="SignalP"/>
    </source>
</evidence>
<sequence length="513" mass="54206">MTSLQNAAVTLLLISLRGILGGGKDPCTSVEFQPLADGKSGGTMLFSVGHRFWYADRTVWAIFPKGSSVQPVGDCIGATLVFQSTTGDGCPPSSGSCFMVLLSKADEQLDYNMPYNMRTLPQKRQYSCDVSFLKQEGFRGASFECPLAQPPYPSAPPPSPGLPPPSSPPPLPPSPPSPPPSPPPPPRPPPRPPPSPPLPFTPPRLPPPSPPPPSPFPSPPSPPKPPPSLPPPPPPPWLVTALGLYPPPPQLPPSPVPPAPPATDLLGAISAESVVGLAVIAGFFSTFGIAALVLCLRRRDPKRGGWQKAALASDGIEPLEPASQAAMDDEAGVSTGTSRHPARDSQTPLTSRSAHGPPELTESALRERNLRAIGCSCAPARVPCVSDLDDSRSVVSSYSMMSSHSVGSRSTGASRTHSSDGSVFVKFAWAGQRAEGRIALQRSQSVQEALERIAKSASKLLATEITMPMMLVEYRLRDARGVVRRVPVTTSTRLADLRASDMLLISKNPAWEA</sequence>
<organism evidence="5">
    <name type="scientific">Chrysotila carterae</name>
    <name type="common">Marine alga</name>
    <name type="synonym">Syracosphaera carterae</name>
    <dbReference type="NCBI Taxonomy" id="13221"/>
    <lineage>
        <taxon>Eukaryota</taxon>
        <taxon>Haptista</taxon>
        <taxon>Haptophyta</taxon>
        <taxon>Prymnesiophyceae</taxon>
        <taxon>Isochrysidales</taxon>
        <taxon>Isochrysidaceae</taxon>
        <taxon>Chrysotila</taxon>
    </lineage>
</organism>
<reference evidence="5" key="1">
    <citation type="submission" date="2021-01" db="EMBL/GenBank/DDBJ databases">
        <authorList>
            <person name="Corre E."/>
            <person name="Pelletier E."/>
            <person name="Niang G."/>
            <person name="Scheremetjew M."/>
            <person name="Finn R."/>
            <person name="Kale V."/>
            <person name="Holt S."/>
            <person name="Cochrane G."/>
            <person name="Meng A."/>
            <person name="Brown T."/>
            <person name="Cohen L."/>
        </authorList>
    </citation>
    <scope>NUCLEOTIDE SEQUENCE</scope>
    <source>
        <strain evidence="5">CCMP645</strain>
    </source>
</reference>
<dbReference type="EMBL" id="HBIZ01005403">
    <property type="protein sequence ID" value="CAE0750507.1"/>
    <property type="molecule type" value="Transcribed_RNA"/>
</dbReference>
<feature type="region of interest" description="Disordered" evidence="2">
    <location>
        <begin position="149"/>
        <end position="234"/>
    </location>
</feature>
<feature type="transmembrane region" description="Helical" evidence="3">
    <location>
        <begin position="274"/>
        <end position="296"/>
    </location>
</feature>
<evidence type="ECO:0000256" key="1">
    <source>
        <dbReference type="ARBA" id="ARBA00022581"/>
    </source>
</evidence>
<gene>
    <name evidence="5" type="ORF">PCAR00345_LOCUS3092</name>
</gene>
<keyword evidence="3" id="KW-1133">Transmembrane helix</keyword>
<dbReference type="PANTHER" id="PTHR13037">
    <property type="entry name" value="FORMIN"/>
    <property type="match status" value="1"/>
</dbReference>
<feature type="chain" id="PRO_5030566334" evidence="4">
    <location>
        <begin position="22"/>
        <end position="513"/>
    </location>
</feature>
<feature type="region of interest" description="Disordered" evidence="2">
    <location>
        <begin position="324"/>
        <end position="360"/>
    </location>
</feature>
<keyword evidence="3" id="KW-0812">Transmembrane</keyword>
<dbReference type="PANTHER" id="PTHR13037:SF24">
    <property type="entry name" value="POLYCOMB PROTEIN PCL-RELATED"/>
    <property type="match status" value="1"/>
</dbReference>
<evidence type="ECO:0000256" key="3">
    <source>
        <dbReference type="SAM" id="Phobius"/>
    </source>
</evidence>
<dbReference type="AlphaFoldDB" id="A0A7S4EST6"/>
<feature type="compositionally biased region" description="Polar residues" evidence="2">
    <location>
        <begin position="334"/>
        <end position="353"/>
    </location>
</feature>